<dbReference type="Pfam" id="PF00043">
    <property type="entry name" value="GST_C"/>
    <property type="match status" value="1"/>
</dbReference>
<evidence type="ECO:0000313" key="5">
    <source>
        <dbReference type="EMBL" id="KAJ5155579.1"/>
    </source>
</evidence>
<dbReference type="InterPro" id="IPR010987">
    <property type="entry name" value="Glutathione-S-Trfase_C-like"/>
</dbReference>
<feature type="domain" description="GST N-terminal" evidence="3">
    <location>
        <begin position="35"/>
        <end position="116"/>
    </location>
</feature>
<evidence type="ECO:0000256" key="1">
    <source>
        <dbReference type="ARBA" id="ARBA00007409"/>
    </source>
</evidence>
<dbReference type="SUPFAM" id="SSF47616">
    <property type="entry name" value="GST C-terminal domain-like"/>
    <property type="match status" value="1"/>
</dbReference>
<dbReference type="InterPro" id="IPR040079">
    <property type="entry name" value="Glutathione_S-Trfase"/>
</dbReference>
<accession>A0A9W9LGP9</accession>
<evidence type="ECO:0000256" key="2">
    <source>
        <dbReference type="RuleBase" id="RU003494"/>
    </source>
</evidence>
<dbReference type="Gene3D" id="3.40.30.10">
    <property type="entry name" value="Glutaredoxin"/>
    <property type="match status" value="1"/>
</dbReference>
<dbReference type="SFLD" id="SFLDS00019">
    <property type="entry name" value="Glutathione_Transferase_(cytos"/>
    <property type="match status" value="1"/>
</dbReference>
<dbReference type="SFLD" id="SFLDG00358">
    <property type="entry name" value="Main_(cytGST)"/>
    <property type="match status" value="1"/>
</dbReference>
<name>A0A9W9LGP9_9EURO</name>
<organism evidence="5 6">
    <name type="scientific">Penicillium capsulatum</name>
    <dbReference type="NCBI Taxonomy" id="69766"/>
    <lineage>
        <taxon>Eukaryota</taxon>
        <taxon>Fungi</taxon>
        <taxon>Dikarya</taxon>
        <taxon>Ascomycota</taxon>
        <taxon>Pezizomycotina</taxon>
        <taxon>Eurotiomycetes</taxon>
        <taxon>Eurotiomycetidae</taxon>
        <taxon>Eurotiales</taxon>
        <taxon>Aspergillaceae</taxon>
        <taxon>Penicillium</taxon>
    </lineage>
</organism>
<evidence type="ECO:0000259" key="4">
    <source>
        <dbReference type="PROSITE" id="PS50405"/>
    </source>
</evidence>
<feature type="domain" description="GST C-terminal" evidence="4">
    <location>
        <begin position="123"/>
        <end position="252"/>
    </location>
</feature>
<evidence type="ECO:0000313" key="6">
    <source>
        <dbReference type="Proteomes" id="UP001146351"/>
    </source>
</evidence>
<dbReference type="InterPro" id="IPR036249">
    <property type="entry name" value="Thioredoxin-like_sf"/>
</dbReference>
<dbReference type="EMBL" id="JAPQKO010000006">
    <property type="protein sequence ID" value="KAJ5155579.1"/>
    <property type="molecule type" value="Genomic_DNA"/>
</dbReference>
<dbReference type="SUPFAM" id="SSF52833">
    <property type="entry name" value="Thioredoxin-like"/>
    <property type="match status" value="1"/>
</dbReference>
<dbReference type="InterPro" id="IPR004046">
    <property type="entry name" value="GST_C"/>
</dbReference>
<reference evidence="5" key="2">
    <citation type="journal article" date="2023" name="IMA Fungus">
        <title>Comparative genomic study of the Penicillium genus elucidates a diverse pangenome and 15 lateral gene transfer events.</title>
        <authorList>
            <person name="Petersen C."/>
            <person name="Sorensen T."/>
            <person name="Nielsen M.R."/>
            <person name="Sondergaard T.E."/>
            <person name="Sorensen J.L."/>
            <person name="Fitzpatrick D.A."/>
            <person name="Frisvad J.C."/>
            <person name="Nielsen K.L."/>
        </authorList>
    </citation>
    <scope>NUCLEOTIDE SEQUENCE</scope>
    <source>
        <strain evidence="5">IBT 21917</strain>
    </source>
</reference>
<dbReference type="Proteomes" id="UP001146351">
    <property type="component" value="Unassembled WGS sequence"/>
</dbReference>
<comment type="similarity">
    <text evidence="1 2">Belongs to the GST superfamily.</text>
</comment>
<keyword evidence="6" id="KW-1185">Reference proteome</keyword>
<dbReference type="AlphaFoldDB" id="A0A9W9LGP9"/>
<dbReference type="SFLD" id="SFLDG01151">
    <property type="entry name" value="Main.2:_Nu-like"/>
    <property type="match status" value="1"/>
</dbReference>
<dbReference type="PROSITE" id="PS50405">
    <property type="entry name" value="GST_CTER"/>
    <property type="match status" value="1"/>
</dbReference>
<dbReference type="InterPro" id="IPR036282">
    <property type="entry name" value="Glutathione-S-Trfase_C_sf"/>
</dbReference>
<dbReference type="OrthoDB" id="422574at2759"/>
<comment type="caution">
    <text evidence="5">The sequence shown here is derived from an EMBL/GenBank/DDBJ whole genome shotgun (WGS) entry which is preliminary data.</text>
</comment>
<proteinExistence type="inferred from homology"/>
<dbReference type="PROSITE" id="PS50404">
    <property type="entry name" value="GST_NTER"/>
    <property type="match status" value="1"/>
</dbReference>
<evidence type="ECO:0000259" key="3">
    <source>
        <dbReference type="PROSITE" id="PS50404"/>
    </source>
</evidence>
<sequence length="269" mass="30442">MWLPRTIGSSYLKAASRLFRPFTATYLRPRYSTMSSNITLYSWPTPNGIKASITLEELGLPYKLEPINIATSVQKEDWFLKINPNGRIPALLDGSQRVFESGAIMLYLADKYDTDRKISYAPGSPQYVEQLSWVMFQMGGLGPMQGQANHFRLYAGARSDYGIKRYIDETKRLFSVLESRLQESSFLAGDKYTIADIASYSWVQAAPASLEIDLSEFPALEKWAQAISQRDAVQKGKSVPETGRTAEQWKEVWQNARARIDGMTNSDKH</sequence>
<reference evidence="5" key="1">
    <citation type="submission" date="2022-11" db="EMBL/GenBank/DDBJ databases">
        <authorList>
            <person name="Petersen C."/>
        </authorList>
    </citation>
    <scope>NUCLEOTIDE SEQUENCE</scope>
    <source>
        <strain evidence="5">IBT 21917</strain>
    </source>
</reference>
<evidence type="ECO:0008006" key="7">
    <source>
        <dbReference type="Google" id="ProtNLM"/>
    </source>
</evidence>
<dbReference type="Gene3D" id="1.20.1050.10">
    <property type="match status" value="1"/>
</dbReference>
<dbReference type="PANTHER" id="PTHR44051:SF8">
    <property type="entry name" value="GLUTATHIONE S-TRANSFERASE GSTA"/>
    <property type="match status" value="1"/>
</dbReference>
<gene>
    <name evidence="5" type="ORF">N7492_008382</name>
</gene>
<protein>
    <recommendedName>
        <fullName evidence="7">Glutathione S-transferase</fullName>
    </recommendedName>
</protein>
<dbReference type="Pfam" id="PF02798">
    <property type="entry name" value="GST_N"/>
    <property type="match status" value="1"/>
</dbReference>
<dbReference type="InterPro" id="IPR004045">
    <property type="entry name" value="Glutathione_S-Trfase_N"/>
</dbReference>
<dbReference type="PANTHER" id="PTHR44051">
    <property type="entry name" value="GLUTATHIONE S-TRANSFERASE-RELATED"/>
    <property type="match status" value="1"/>
</dbReference>
<dbReference type="CDD" id="cd03048">
    <property type="entry name" value="GST_N_Ure2p_like"/>
    <property type="match status" value="1"/>
</dbReference>